<evidence type="ECO:0000313" key="2">
    <source>
        <dbReference type="EMBL" id="KMZ95489.1"/>
    </source>
</evidence>
<protein>
    <recommendedName>
        <fullName evidence="4">Variable surface protein</fullName>
    </recommendedName>
</protein>
<dbReference type="EMBL" id="KQ234985">
    <property type="protein sequence ID" value="KMZ95489.1"/>
    <property type="molecule type" value="Genomic_DNA"/>
</dbReference>
<evidence type="ECO:0000313" key="3">
    <source>
        <dbReference type="Proteomes" id="UP000053776"/>
    </source>
</evidence>
<dbReference type="Proteomes" id="UP000053776">
    <property type="component" value="Unassembled WGS sequence"/>
</dbReference>
<feature type="transmembrane region" description="Helical" evidence="1">
    <location>
        <begin position="109"/>
        <end position="131"/>
    </location>
</feature>
<name>A0A0J9TJS6_PLAVI</name>
<proteinExistence type="predicted"/>
<keyword evidence="1" id="KW-0812">Transmembrane</keyword>
<keyword evidence="1" id="KW-1133">Transmembrane helix</keyword>
<keyword evidence="1" id="KW-0472">Membrane</keyword>
<accession>A0A0J9TJS6</accession>
<organism evidence="2 3">
    <name type="scientific">Plasmodium vivax Mauritania I</name>
    <dbReference type="NCBI Taxonomy" id="1035515"/>
    <lineage>
        <taxon>Eukaryota</taxon>
        <taxon>Sar</taxon>
        <taxon>Alveolata</taxon>
        <taxon>Apicomplexa</taxon>
        <taxon>Aconoidasida</taxon>
        <taxon>Haemosporida</taxon>
        <taxon>Plasmodiidae</taxon>
        <taxon>Plasmodium</taxon>
        <taxon>Plasmodium (Plasmodium)</taxon>
    </lineage>
</organism>
<gene>
    <name evidence="2" type="ORF">PVMG_05796</name>
</gene>
<sequence length="144" mass="17112">MMKTDKGEYETKCQSITNKYVSIDLSEFRQICTDVLTYLNKLEGYNGQVSRLSASCYYVHYWLYFHKLKTKDLCNELEDFRYQYNEYMKKVSACPEVEKVLQSTKRYDIVMLATIIFLTTVVTSVIFFILYKVNNNFANILILY</sequence>
<evidence type="ECO:0000256" key="1">
    <source>
        <dbReference type="SAM" id="Phobius"/>
    </source>
</evidence>
<evidence type="ECO:0008006" key="4">
    <source>
        <dbReference type="Google" id="ProtNLM"/>
    </source>
</evidence>
<dbReference type="AlphaFoldDB" id="A0A0J9TJS6"/>
<reference evidence="2 3" key="1">
    <citation type="submission" date="2011-08" db="EMBL/GenBank/DDBJ databases">
        <title>The Genome Sequence of Plasmodium vivax Mauritania I.</title>
        <authorList>
            <consortium name="The Broad Institute Genome Sequencing Platform"/>
            <consortium name="The Broad Institute Genome Sequencing Center for Infectious Disease"/>
            <person name="Neafsey D."/>
            <person name="Carlton J."/>
            <person name="Barnwell J."/>
            <person name="Collins W."/>
            <person name="Escalante A."/>
            <person name="Mullikin J."/>
            <person name="Saul A."/>
            <person name="Guigo R."/>
            <person name="Camara F."/>
            <person name="Young S.K."/>
            <person name="Zeng Q."/>
            <person name="Gargeya S."/>
            <person name="Fitzgerald M."/>
            <person name="Haas B."/>
            <person name="Abouelleil A."/>
            <person name="Alvarado L."/>
            <person name="Arachchi H.M."/>
            <person name="Berlin A."/>
            <person name="Brown A."/>
            <person name="Chapman S.B."/>
            <person name="Chen Z."/>
            <person name="Dunbar C."/>
            <person name="Freedman E."/>
            <person name="Gearin G."/>
            <person name="Gellesch M."/>
            <person name="Goldberg J."/>
            <person name="Griggs A."/>
            <person name="Gujja S."/>
            <person name="Heiman D."/>
            <person name="Howarth C."/>
            <person name="Larson L."/>
            <person name="Lui A."/>
            <person name="MacDonald P.J.P."/>
            <person name="Montmayeur A."/>
            <person name="Murphy C."/>
            <person name="Neiman D."/>
            <person name="Pearson M."/>
            <person name="Priest M."/>
            <person name="Roberts A."/>
            <person name="Saif S."/>
            <person name="Shea T."/>
            <person name="Shenoy N."/>
            <person name="Sisk P."/>
            <person name="Stolte C."/>
            <person name="Sykes S."/>
            <person name="Wortman J."/>
            <person name="Nusbaum C."/>
            <person name="Birren B."/>
        </authorList>
    </citation>
    <scope>NUCLEOTIDE SEQUENCE [LARGE SCALE GENOMIC DNA]</scope>
    <source>
        <strain evidence="2 3">Mauritania I</strain>
    </source>
</reference>